<dbReference type="GO" id="GO:0008270">
    <property type="term" value="F:zinc ion binding"/>
    <property type="evidence" value="ECO:0007669"/>
    <property type="project" value="UniProtKB-KW"/>
</dbReference>
<evidence type="ECO:0000313" key="12">
    <source>
        <dbReference type="EMBL" id="PMD49717.1"/>
    </source>
</evidence>
<feature type="compositionally biased region" description="Basic and acidic residues" evidence="10">
    <location>
        <begin position="140"/>
        <end position="153"/>
    </location>
</feature>
<organism evidence="12 13">
    <name type="scientific">Hyaloscypha bicolor E</name>
    <dbReference type="NCBI Taxonomy" id="1095630"/>
    <lineage>
        <taxon>Eukaryota</taxon>
        <taxon>Fungi</taxon>
        <taxon>Dikarya</taxon>
        <taxon>Ascomycota</taxon>
        <taxon>Pezizomycotina</taxon>
        <taxon>Leotiomycetes</taxon>
        <taxon>Helotiales</taxon>
        <taxon>Hyaloscyphaceae</taxon>
        <taxon>Hyaloscypha</taxon>
        <taxon>Hyaloscypha bicolor</taxon>
    </lineage>
</organism>
<evidence type="ECO:0000256" key="10">
    <source>
        <dbReference type="SAM" id="MobiDB-lite"/>
    </source>
</evidence>
<dbReference type="GO" id="GO:0061630">
    <property type="term" value="F:ubiquitin protein ligase activity"/>
    <property type="evidence" value="ECO:0007669"/>
    <property type="project" value="UniProtKB-EC"/>
</dbReference>
<evidence type="ECO:0000256" key="2">
    <source>
        <dbReference type="ARBA" id="ARBA00012251"/>
    </source>
</evidence>
<feature type="compositionally biased region" description="Basic and acidic residues" evidence="10">
    <location>
        <begin position="506"/>
        <end position="524"/>
    </location>
</feature>
<dbReference type="CDD" id="cd22584">
    <property type="entry name" value="Rcat_RBR_unk"/>
    <property type="match status" value="1"/>
</dbReference>
<dbReference type="EC" id="2.3.2.31" evidence="2"/>
<dbReference type="PANTHER" id="PTHR11685">
    <property type="entry name" value="RBR FAMILY RING FINGER AND IBR DOMAIN-CONTAINING"/>
    <property type="match status" value="1"/>
</dbReference>
<dbReference type="RefSeq" id="XP_024726621.1">
    <property type="nucleotide sequence ID" value="XM_024871571.1"/>
</dbReference>
<evidence type="ECO:0000256" key="7">
    <source>
        <dbReference type="ARBA" id="ARBA00022786"/>
    </source>
</evidence>
<reference evidence="12 13" key="1">
    <citation type="submission" date="2016-04" db="EMBL/GenBank/DDBJ databases">
        <title>A degradative enzymes factory behind the ericoid mycorrhizal symbiosis.</title>
        <authorList>
            <consortium name="DOE Joint Genome Institute"/>
            <person name="Martino E."/>
            <person name="Morin E."/>
            <person name="Grelet G."/>
            <person name="Kuo A."/>
            <person name="Kohler A."/>
            <person name="Daghino S."/>
            <person name="Barry K."/>
            <person name="Choi C."/>
            <person name="Cichocki N."/>
            <person name="Clum A."/>
            <person name="Copeland A."/>
            <person name="Hainaut M."/>
            <person name="Haridas S."/>
            <person name="Labutti K."/>
            <person name="Lindquist E."/>
            <person name="Lipzen A."/>
            <person name="Khouja H.-R."/>
            <person name="Murat C."/>
            <person name="Ohm R."/>
            <person name="Olson A."/>
            <person name="Spatafora J."/>
            <person name="Veneault-Fourrey C."/>
            <person name="Henrissat B."/>
            <person name="Grigoriev I."/>
            <person name="Martin F."/>
            <person name="Perotto S."/>
        </authorList>
    </citation>
    <scope>NUCLEOTIDE SEQUENCE [LARGE SCALE GENOMIC DNA]</scope>
    <source>
        <strain evidence="12 13">E</strain>
    </source>
</reference>
<name>A0A2J6SG33_9HELO</name>
<dbReference type="SMART" id="SM00647">
    <property type="entry name" value="IBR"/>
    <property type="match status" value="1"/>
</dbReference>
<dbReference type="SUPFAM" id="SSF57850">
    <property type="entry name" value="RING/U-box"/>
    <property type="match status" value="1"/>
</dbReference>
<proteinExistence type="predicted"/>
<evidence type="ECO:0000256" key="9">
    <source>
        <dbReference type="SAM" id="Coils"/>
    </source>
</evidence>
<dbReference type="CDD" id="cd20335">
    <property type="entry name" value="BRcat_RBR"/>
    <property type="match status" value="1"/>
</dbReference>
<evidence type="ECO:0000256" key="6">
    <source>
        <dbReference type="ARBA" id="ARBA00022771"/>
    </source>
</evidence>
<keyword evidence="5" id="KW-0677">Repeat</keyword>
<gene>
    <name evidence="12" type="ORF">K444DRAFT_281950</name>
</gene>
<dbReference type="EMBL" id="KZ613919">
    <property type="protein sequence ID" value="PMD49717.1"/>
    <property type="molecule type" value="Genomic_DNA"/>
</dbReference>
<dbReference type="Pfam" id="PF01485">
    <property type="entry name" value="IBR"/>
    <property type="match status" value="1"/>
</dbReference>
<dbReference type="AlphaFoldDB" id="A0A2J6SG33"/>
<keyword evidence="7" id="KW-0833">Ubl conjugation pathway</keyword>
<evidence type="ECO:0000256" key="1">
    <source>
        <dbReference type="ARBA" id="ARBA00001798"/>
    </source>
</evidence>
<protein>
    <recommendedName>
        <fullName evidence="2">RBR-type E3 ubiquitin transferase</fullName>
        <ecNumber evidence="2">2.3.2.31</ecNumber>
    </recommendedName>
</protein>
<keyword evidence="8" id="KW-0862">Zinc</keyword>
<evidence type="ECO:0000256" key="3">
    <source>
        <dbReference type="ARBA" id="ARBA00022679"/>
    </source>
</evidence>
<keyword evidence="13" id="KW-1185">Reference proteome</keyword>
<dbReference type="OrthoDB" id="9977870at2759"/>
<evidence type="ECO:0000256" key="8">
    <source>
        <dbReference type="ARBA" id="ARBA00022833"/>
    </source>
</evidence>
<keyword evidence="3" id="KW-0808">Transferase</keyword>
<dbReference type="STRING" id="1095630.A0A2J6SG33"/>
<keyword evidence="4" id="KW-0479">Metal-binding</keyword>
<dbReference type="InterPro" id="IPR002867">
    <property type="entry name" value="IBR_dom"/>
</dbReference>
<evidence type="ECO:0000313" key="13">
    <source>
        <dbReference type="Proteomes" id="UP000235371"/>
    </source>
</evidence>
<dbReference type="Gene3D" id="1.20.120.1750">
    <property type="match status" value="1"/>
</dbReference>
<dbReference type="GeneID" id="36579653"/>
<dbReference type="InterPro" id="IPR044066">
    <property type="entry name" value="TRIAD_supradom"/>
</dbReference>
<dbReference type="GO" id="GO:0016567">
    <property type="term" value="P:protein ubiquitination"/>
    <property type="evidence" value="ECO:0007669"/>
    <property type="project" value="InterPro"/>
</dbReference>
<feature type="coiled-coil region" evidence="9">
    <location>
        <begin position="673"/>
        <end position="732"/>
    </location>
</feature>
<keyword evidence="9" id="KW-0175">Coiled coil</keyword>
<feature type="domain" description="RING-type" evidence="11">
    <location>
        <begin position="261"/>
        <end position="461"/>
    </location>
</feature>
<feature type="region of interest" description="Disordered" evidence="10">
    <location>
        <begin position="140"/>
        <end position="256"/>
    </location>
</feature>
<dbReference type="InParanoid" id="A0A2J6SG33"/>
<dbReference type="PROSITE" id="PS51873">
    <property type="entry name" value="TRIAD"/>
    <property type="match status" value="1"/>
</dbReference>
<accession>A0A2J6SG33</accession>
<feature type="region of interest" description="Disordered" evidence="10">
    <location>
        <begin position="500"/>
        <end position="524"/>
    </location>
</feature>
<comment type="catalytic activity">
    <reaction evidence="1">
        <text>[E2 ubiquitin-conjugating enzyme]-S-ubiquitinyl-L-cysteine + [acceptor protein]-L-lysine = [E2 ubiquitin-conjugating enzyme]-L-cysteine + [acceptor protein]-N(6)-ubiquitinyl-L-lysine.</text>
        <dbReference type="EC" id="2.3.2.31"/>
    </reaction>
</comment>
<evidence type="ECO:0000256" key="5">
    <source>
        <dbReference type="ARBA" id="ARBA00022737"/>
    </source>
</evidence>
<dbReference type="InterPro" id="IPR031127">
    <property type="entry name" value="E3_UB_ligase_RBR"/>
</dbReference>
<evidence type="ECO:0000256" key="4">
    <source>
        <dbReference type="ARBA" id="ARBA00022723"/>
    </source>
</evidence>
<sequence length="735" mass="84536">MLEMTTIASMPGNWPREFHDDMNTSMMSTPPPYPRLNTQLGQPSLQVPRIVASASSSNSADELFFDCTTPNPDQNDEASSPSYLVFEPVVSTVSEKEPMDWKRYEPPKELLKPQDDTSEVVRGILEPSIARIRARHVEEEGRQVANARRERPLSRVGRASVKPRREARMSGGLDPLQHDNDRLSAGSATSLLSDDSGYASMSPETDPPSPKTITKRTFGLGALFKRKDRSAHETHSRAGSSSLFAARPSTPLREVVEEESTTTECVSCLEDLETAEMIKLTCHSYCRECFARLMNTALETEAQWPPKCCLNTIPSNKILPNIDIAMKTKYQEREAEWSIPTGDRVYCSARNCSTWIPPKNINTQRQCATCPKCTKKTCSICRGVSHNGTDCPQDPGLQATMNLAETEGWKRCYSCHALVEHNKGCRHMTCRCRAEFCYICGLRWRTCACTDAQLANVQQEATARRQAQVAQTARQRAAAEEERLLVQMVADFERREAERAAAAAEAQRRRDEAEQRAREEERRRREEERIAAINLRFHRFTAELETLHDVQRVLMAERHEFEASVLKKDRQDALHTFSIRHPAEIQQLGTESQQKISDSEYKFEQEYKLRFTEERRIEDEYVEQLRAYWQGKPEGEYKVRGARDELRAEQDKEYKFWDSYRRRQLQDISEREKKKIEALIVKHKAEIKAVEGRSKIDEVEWKRKKVAEGKWIEEVVRQRIALLQEMEQAEYARSE</sequence>
<dbReference type="Proteomes" id="UP000235371">
    <property type="component" value="Unassembled WGS sequence"/>
</dbReference>
<evidence type="ECO:0000259" key="11">
    <source>
        <dbReference type="PROSITE" id="PS51873"/>
    </source>
</evidence>
<keyword evidence="6" id="KW-0863">Zinc-finger</keyword>